<dbReference type="AlphaFoldDB" id="A0A7W3LPY2"/>
<feature type="signal peptide" evidence="1">
    <location>
        <begin position="1"/>
        <end position="27"/>
    </location>
</feature>
<evidence type="ECO:0000256" key="1">
    <source>
        <dbReference type="SAM" id="SignalP"/>
    </source>
</evidence>
<dbReference type="EMBL" id="JACJIA010000004">
    <property type="protein sequence ID" value="MBA8952097.1"/>
    <property type="molecule type" value="Genomic_DNA"/>
</dbReference>
<dbReference type="RefSeq" id="WP_157420627.1">
    <property type="nucleotide sequence ID" value="NZ_BAAALP010000125.1"/>
</dbReference>
<proteinExistence type="predicted"/>
<evidence type="ECO:0000313" key="3">
    <source>
        <dbReference type="Proteomes" id="UP000572680"/>
    </source>
</evidence>
<sequence>MDRIRRPLTIVLLTVGVLCLGAGVASAAPADGEGLSSIVDTFLNGPGRPHGGFWFF</sequence>
<dbReference type="Proteomes" id="UP000572680">
    <property type="component" value="Unassembled WGS sequence"/>
</dbReference>
<comment type="caution">
    <text evidence="2">The sequence shown here is derived from an EMBL/GenBank/DDBJ whole genome shotgun (WGS) entry which is preliminary data.</text>
</comment>
<keyword evidence="1" id="KW-0732">Signal</keyword>
<feature type="chain" id="PRO_5031148877" evidence="1">
    <location>
        <begin position="28"/>
        <end position="56"/>
    </location>
</feature>
<accession>A0A7W3LPY2</accession>
<name>A0A7W3LPY2_ACTNM</name>
<reference evidence="2 3" key="1">
    <citation type="submission" date="2020-08" db="EMBL/GenBank/DDBJ databases">
        <title>Genomic Encyclopedia of Type Strains, Phase IV (KMG-IV): sequencing the most valuable type-strain genomes for metagenomic binning, comparative biology and taxonomic classification.</title>
        <authorList>
            <person name="Goeker M."/>
        </authorList>
    </citation>
    <scope>NUCLEOTIDE SEQUENCE [LARGE SCALE GENOMIC DNA]</scope>
    <source>
        <strain evidence="2 3">DSM 44197</strain>
    </source>
</reference>
<protein>
    <submittedName>
        <fullName evidence="2">Uncharacterized protein</fullName>
    </submittedName>
</protein>
<keyword evidence="3" id="KW-1185">Reference proteome</keyword>
<gene>
    <name evidence="2" type="ORF">HNR61_003737</name>
</gene>
<organism evidence="2 3">
    <name type="scientific">Actinomadura namibiensis</name>
    <dbReference type="NCBI Taxonomy" id="182080"/>
    <lineage>
        <taxon>Bacteria</taxon>
        <taxon>Bacillati</taxon>
        <taxon>Actinomycetota</taxon>
        <taxon>Actinomycetes</taxon>
        <taxon>Streptosporangiales</taxon>
        <taxon>Thermomonosporaceae</taxon>
        <taxon>Actinomadura</taxon>
    </lineage>
</organism>
<evidence type="ECO:0000313" key="2">
    <source>
        <dbReference type="EMBL" id="MBA8952097.1"/>
    </source>
</evidence>